<dbReference type="Gene3D" id="3.30.200.20">
    <property type="entry name" value="Phosphorylase Kinase, domain 1"/>
    <property type="match status" value="1"/>
</dbReference>
<dbReference type="Proteomes" id="UP001465976">
    <property type="component" value="Unassembled WGS sequence"/>
</dbReference>
<name>A0ABR3F5M6_9AGAR</name>
<feature type="domain" description="Protein kinase" evidence="1">
    <location>
        <begin position="71"/>
        <end position="348"/>
    </location>
</feature>
<protein>
    <recommendedName>
        <fullName evidence="1">Protein kinase domain-containing protein</fullName>
    </recommendedName>
</protein>
<dbReference type="PANTHER" id="PTHR44167:SF24">
    <property type="entry name" value="SERINE_THREONINE-PROTEIN KINASE CHK2"/>
    <property type="match status" value="1"/>
</dbReference>
<keyword evidence="3" id="KW-1185">Reference proteome</keyword>
<evidence type="ECO:0000313" key="2">
    <source>
        <dbReference type="EMBL" id="KAL0570540.1"/>
    </source>
</evidence>
<dbReference type="PANTHER" id="PTHR44167">
    <property type="entry name" value="OVARIAN-SPECIFIC SERINE/THREONINE-PROTEIN KINASE LOK-RELATED"/>
    <property type="match status" value="1"/>
</dbReference>
<dbReference type="Pfam" id="PF00069">
    <property type="entry name" value="Pkinase"/>
    <property type="match status" value="1"/>
</dbReference>
<gene>
    <name evidence="2" type="ORF">V5O48_011423</name>
</gene>
<dbReference type="InterPro" id="IPR000719">
    <property type="entry name" value="Prot_kinase_dom"/>
</dbReference>
<evidence type="ECO:0000313" key="3">
    <source>
        <dbReference type="Proteomes" id="UP001465976"/>
    </source>
</evidence>
<dbReference type="SMART" id="SM00220">
    <property type="entry name" value="S_TKc"/>
    <property type="match status" value="1"/>
</dbReference>
<dbReference type="PROSITE" id="PS50011">
    <property type="entry name" value="PROTEIN_KINASE_DOM"/>
    <property type="match status" value="1"/>
</dbReference>
<reference evidence="2 3" key="1">
    <citation type="submission" date="2024-02" db="EMBL/GenBank/DDBJ databases">
        <title>A draft genome for the cacao thread blight pathogen Marasmius crinis-equi.</title>
        <authorList>
            <person name="Cohen S.P."/>
            <person name="Baruah I.K."/>
            <person name="Amoako-Attah I."/>
            <person name="Bukari Y."/>
            <person name="Meinhardt L.W."/>
            <person name="Bailey B.A."/>
        </authorList>
    </citation>
    <scope>NUCLEOTIDE SEQUENCE [LARGE SCALE GENOMIC DNA]</scope>
    <source>
        <strain evidence="2 3">GH-76</strain>
    </source>
</reference>
<proteinExistence type="predicted"/>
<accession>A0ABR3F5M6</accession>
<organism evidence="2 3">
    <name type="scientific">Marasmius crinis-equi</name>
    <dbReference type="NCBI Taxonomy" id="585013"/>
    <lineage>
        <taxon>Eukaryota</taxon>
        <taxon>Fungi</taxon>
        <taxon>Dikarya</taxon>
        <taxon>Basidiomycota</taxon>
        <taxon>Agaricomycotina</taxon>
        <taxon>Agaricomycetes</taxon>
        <taxon>Agaricomycetidae</taxon>
        <taxon>Agaricales</taxon>
        <taxon>Marasmiineae</taxon>
        <taxon>Marasmiaceae</taxon>
        <taxon>Marasmius</taxon>
    </lineage>
</organism>
<evidence type="ECO:0000259" key="1">
    <source>
        <dbReference type="PROSITE" id="PS50011"/>
    </source>
</evidence>
<comment type="caution">
    <text evidence="2">The sequence shown here is derived from an EMBL/GenBank/DDBJ whole genome shotgun (WGS) entry which is preliminary data.</text>
</comment>
<sequence>MSPSPPKVPVQDDRSPEDANGKYLREVFDGGLTEYEVFWRDRQQWLEKQGYMLRPRFHPGWVPSWIGSNRLRLKFEDGASFLRTAYMLDARRISDGAIVVLKKVQLQEASLGLPRELRMAQLLRTEPYASDPRNNFVPIFEILMLPDADNMAIMVMPLLRRWDAPLFETVGEAVEFCRQMFEGLQFMHQHHIAHNDIKNNNIMADTRPLYDVDLHPCSPVRSYDWKRNISAKSRTRRPINYFYIDYDLCEQYDPAAGPAQKMPPYGGDQSIPEFTRNPHQPCDPFAVDVYCLGNVIREGITGGAPTEFSKPLDPAFTFLRPLISDMTQDDPTKRPNMDEVVSRFNEIVKKLGEFKLRSRIAVAAPDALTSPRSAPVHWVRQLFNFITRVPAIPAPTSTKK</sequence>
<dbReference type="Gene3D" id="1.10.510.10">
    <property type="entry name" value="Transferase(Phosphotransferase) domain 1"/>
    <property type="match status" value="2"/>
</dbReference>
<dbReference type="InterPro" id="IPR011009">
    <property type="entry name" value="Kinase-like_dom_sf"/>
</dbReference>
<dbReference type="SUPFAM" id="SSF56112">
    <property type="entry name" value="Protein kinase-like (PK-like)"/>
    <property type="match status" value="1"/>
</dbReference>
<dbReference type="EMBL" id="JBAHYK010000915">
    <property type="protein sequence ID" value="KAL0570540.1"/>
    <property type="molecule type" value="Genomic_DNA"/>
</dbReference>